<keyword evidence="2" id="KW-1185">Reference proteome</keyword>
<evidence type="ECO:0000313" key="2">
    <source>
        <dbReference type="Proteomes" id="UP000501690"/>
    </source>
</evidence>
<evidence type="ECO:0000313" key="1">
    <source>
        <dbReference type="EMBL" id="QCD82461.1"/>
    </source>
</evidence>
<reference evidence="1 2" key="1">
    <citation type="submission" date="2019-04" db="EMBL/GenBank/DDBJ databases">
        <title>An improved genome assembly and genetic linkage map for asparagus bean, Vigna unguiculata ssp. sesquipedialis.</title>
        <authorList>
            <person name="Xia Q."/>
            <person name="Zhang R."/>
            <person name="Dong Y."/>
        </authorList>
    </citation>
    <scope>NUCLEOTIDE SEQUENCE [LARGE SCALE GENOMIC DNA]</scope>
    <source>
        <tissue evidence="1">Leaf</tissue>
    </source>
</reference>
<dbReference type="AlphaFoldDB" id="A0A4D6L1S8"/>
<dbReference type="EMBL" id="CP039346">
    <property type="protein sequence ID" value="QCD82461.1"/>
    <property type="molecule type" value="Genomic_DNA"/>
</dbReference>
<sequence>MTLGSIIMNPFSQKNFLSPSTPSQPRKRNLCTGAWRRGACRQAEMCIRDSLKIVYYTHASSQSHDLRLHHNEPILTKKLPQPLNSVSAKKTQPLHWRLAARSLPPGGDVYKRQPQDRFQFIGSQSHDLRLHHNEPILTKKLPQPLNSVSAKKTQPLHWRLAARSLPPGGDVYKRQPQDRFQFIGSQSHDLRLHHNEPILTKKLPQPLNSVSAKKTQPLHWRLAARSLPPGGDVYKRQPQDRFQFIGSQSHDLRLHHNEPILTKKLPQPLNSVSAKKTQPLHWRLAARSLPPGGDVYKRQPQDPPQLRLSQENATSALAPGGAELAARRRCV</sequence>
<dbReference type="Proteomes" id="UP000501690">
    <property type="component" value="Linkage Group LG2"/>
</dbReference>
<organism evidence="1 2">
    <name type="scientific">Vigna unguiculata</name>
    <name type="common">Cowpea</name>
    <dbReference type="NCBI Taxonomy" id="3917"/>
    <lineage>
        <taxon>Eukaryota</taxon>
        <taxon>Viridiplantae</taxon>
        <taxon>Streptophyta</taxon>
        <taxon>Embryophyta</taxon>
        <taxon>Tracheophyta</taxon>
        <taxon>Spermatophyta</taxon>
        <taxon>Magnoliopsida</taxon>
        <taxon>eudicotyledons</taxon>
        <taxon>Gunneridae</taxon>
        <taxon>Pentapetalae</taxon>
        <taxon>rosids</taxon>
        <taxon>fabids</taxon>
        <taxon>Fabales</taxon>
        <taxon>Fabaceae</taxon>
        <taxon>Papilionoideae</taxon>
        <taxon>50 kb inversion clade</taxon>
        <taxon>NPAAA clade</taxon>
        <taxon>indigoferoid/millettioid clade</taxon>
        <taxon>Phaseoleae</taxon>
        <taxon>Vigna</taxon>
    </lineage>
</organism>
<protein>
    <submittedName>
        <fullName evidence="1">Uncharacterized protein</fullName>
    </submittedName>
</protein>
<proteinExistence type="predicted"/>
<accession>A0A4D6L1S8</accession>
<name>A0A4D6L1S8_VIGUN</name>
<gene>
    <name evidence="1" type="ORF">DEO72_LG2g2799</name>
</gene>